<evidence type="ECO:0000313" key="1">
    <source>
        <dbReference type="EMBL" id="QJA44291.1"/>
    </source>
</evidence>
<gene>
    <name evidence="1" type="ORF">TM448A00093_0021</name>
    <name evidence="2" type="ORF">TM448B00554_0010</name>
</gene>
<dbReference type="AlphaFoldDB" id="A0A6H1ZA32"/>
<dbReference type="EMBL" id="MT144634">
    <property type="protein sequence ID" value="QJH95939.1"/>
    <property type="molecule type" value="Genomic_DNA"/>
</dbReference>
<proteinExistence type="predicted"/>
<name>A0A6H1ZA32_9ZZZZ</name>
<dbReference type="EMBL" id="MT143975">
    <property type="protein sequence ID" value="QJA44291.1"/>
    <property type="molecule type" value="Genomic_DNA"/>
</dbReference>
<evidence type="ECO:0000313" key="2">
    <source>
        <dbReference type="EMBL" id="QJH95939.1"/>
    </source>
</evidence>
<organism evidence="1">
    <name type="scientific">viral metagenome</name>
    <dbReference type="NCBI Taxonomy" id="1070528"/>
    <lineage>
        <taxon>unclassified sequences</taxon>
        <taxon>metagenomes</taxon>
        <taxon>organismal metagenomes</taxon>
    </lineage>
</organism>
<sequence>MGNMIIKSGFVEPTVETPSEIDSNYPWSNTSVYARLMWQARSITANEWTIVCDFGVATVIGAIMLNDVNFASVTIQGNDTDSWGSPSLSQVFTVSEDAEAIRYKVFCLLTSFNYRYLRIKVPAQSRTDGLAAFRISSRIFLASATALSQDPSSYSYYGYYPDPIVNEFFSGGKEIVDQGNNKIIHVGMGYTGLEAQYVSEISAINKFKPTDYLVFFENMGDTSKCVLCRKDTDIQISWPNYWVRQTNEISFTEVI</sequence>
<protein>
    <submittedName>
        <fullName evidence="1">Uncharacterized protein</fullName>
    </submittedName>
</protein>
<reference evidence="1" key="1">
    <citation type="submission" date="2020-03" db="EMBL/GenBank/DDBJ databases">
        <title>The deep terrestrial virosphere.</title>
        <authorList>
            <person name="Holmfeldt K."/>
            <person name="Nilsson E."/>
            <person name="Simone D."/>
            <person name="Lopez-Fernandez M."/>
            <person name="Wu X."/>
            <person name="de Brujin I."/>
            <person name="Lundin D."/>
            <person name="Andersson A."/>
            <person name="Bertilsson S."/>
            <person name="Dopson M."/>
        </authorList>
    </citation>
    <scope>NUCLEOTIDE SEQUENCE</scope>
    <source>
        <strain evidence="1">TM448A00093</strain>
        <strain evidence="2">TM448B00554</strain>
    </source>
</reference>
<accession>A0A6H1ZA32</accession>